<evidence type="ECO:0000313" key="6">
    <source>
        <dbReference type="Proteomes" id="UP000062317"/>
    </source>
</evidence>
<feature type="compositionally biased region" description="Low complexity" evidence="4">
    <location>
        <begin position="239"/>
        <end position="261"/>
    </location>
</feature>
<organism evidence="5 6">
    <name type="scientific">Burkholderia territorii</name>
    <dbReference type="NCBI Taxonomy" id="1503055"/>
    <lineage>
        <taxon>Bacteria</taxon>
        <taxon>Pseudomonadati</taxon>
        <taxon>Pseudomonadota</taxon>
        <taxon>Betaproteobacteria</taxon>
        <taxon>Burkholderiales</taxon>
        <taxon>Burkholderiaceae</taxon>
        <taxon>Burkholderia</taxon>
        <taxon>Burkholderia cepacia complex</taxon>
    </lineage>
</organism>
<evidence type="ECO:0000313" key="5">
    <source>
        <dbReference type="EMBL" id="KVV40996.1"/>
    </source>
</evidence>
<reference evidence="5 6" key="1">
    <citation type="submission" date="2015-11" db="EMBL/GenBank/DDBJ databases">
        <title>Expanding the genomic diversity of Burkholderia species for the development of highly accurate diagnostics.</title>
        <authorList>
            <person name="Sahl J."/>
            <person name="Keim P."/>
            <person name="Wagner D."/>
        </authorList>
    </citation>
    <scope>NUCLEOTIDE SEQUENCE [LARGE SCALE GENOMIC DNA]</scope>
    <source>
        <strain evidence="5 6">MSMB1301WGS</strain>
    </source>
</reference>
<keyword evidence="2" id="KW-0732">Signal</keyword>
<proteinExistence type="predicted"/>
<dbReference type="AlphaFoldDB" id="A0A106DRB4"/>
<dbReference type="PROSITE" id="PS51257">
    <property type="entry name" value="PROKAR_LIPOPROTEIN"/>
    <property type="match status" value="1"/>
</dbReference>
<keyword evidence="6" id="KW-1185">Reference proteome</keyword>
<sequence length="563" mass="57774">MDLRTSLRRARFGALVATVCVLVTACAIPQMRHEQAQIAQEAENAATSAPPAGPVVRFHEGAWLLGEKIRASKPQPDIFDREISWTRASTPSLSDVAAWIARTVGVRAVVDASVSVASTAGATAPAATPAAPIVRPTRAANMPILPAGLATSLSTPAAVAAPNDMPLKFRGTLRSFLNVVEANYGVWSQYRDGTVTFLRSETRVYTLPTLPDTSMMTGTISTGDSGSSGGSSSGGMPGAGATSSTSSSSSGSSGNTSQSTALSLQVSPMATLKETAASIAGAGATVVVDPNLGMLTVTGTPPQCDRVEAWMKKLNAMFGKQIAIDVHIYQVRRTNEENYGLNLALAYKSKSGHTGISFASTSAPTVLGSATPMTFGATILSGPLAGSTAAIQALSTLGNVSEVISRSGVTQNGKLLALQSARSQGYVTGSTTTLAASVGSSTAIQTGVIVPGFTSSFVPKVADGRILIDFDMTLSDLLGLQTFTSGSGSNASSAQLPTMNLTRFQQSVSLKPGETLVLTGMRQIMSTSTNNGVGSPYMALLGGGIDAERGDTILAIVITARLL</sequence>
<dbReference type="Proteomes" id="UP000062317">
    <property type="component" value="Unassembled WGS sequence"/>
</dbReference>
<evidence type="ECO:0000256" key="4">
    <source>
        <dbReference type="SAM" id="MobiDB-lite"/>
    </source>
</evidence>
<feature type="region of interest" description="Disordered" evidence="4">
    <location>
        <begin position="209"/>
        <end position="262"/>
    </location>
</feature>
<dbReference type="PANTHER" id="PTHR30332">
    <property type="entry name" value="PROBABLE GENERAL SECRETION PATHWAY PROTEIN D"/>
    <property type="match status" value="1"/>
</dbReference>
<feature type="compositionally biased region" description="Low complexity" evidence="4">
    <location>
        <begin position="213"/>
        <end position="225"/>
    </location>
</feature>
<dbReference type="GO" id="GO:0016020">
    <property type="term" value="C:membrane"/>
    <property type="evidence" value="ECO:0007669"/>
    <property type="project" value="UniProtKB-SubCell"/>
</dbReference>
<protein>
    <submittedName>
        <fullName evidence="5">Pilus assembly protein PilN</fullName>
    </submittedName>
</protein>
<dbReference type="PANTHER" id="PTHR30332:SF24">
    <property type="entry name" value="SECRETIN GSPD-RELATED"/>
    <property type="match status" value="1"/>
</dbReference>
<keyword evidence="3" id="KW-0472">Membrane</keyword>
<comment type="subcellular location">
    <subcellularLocation>
        <location evidence="1">Membrane</location>
    </subcellularLocation>
</comment>
<evidence type="ECO:0000256" key="1">
    <source>
        <dbReference type="ARBA" id="ARBA00004370"/>
    </source>
</evidence>
<dbReference type="InterPro" id="IPR050810">
    <property type="entry name" value="Bact_Secretion_Sys_Channel"/>
</dbReference>
<evidence type="ECO:0000256" key="2">
    <source>
        <dbReference type="ARBA" id="ARBA00022729"/>
    </source>
</evidence>
<name>A0A106DRB4_9BURK</name>
<gene>
    <name evidence="5" type="ORF">WT27_13420</name>
</gene>
<comment type="caution">
    <text evidence="5">The sequence shown here is derived from an EMBL/GenBank/DDBJ whole genome shotgun (WGS) entry which is preliminary data.</text>
</comment>
<evidence type="ECO:0000256" key="3">
    <source>
        <dbReference type="ARBA" id="ARBA00023136"/>
    </source>
</evidence>
<feature type="compositionally biased region" description="Gly residues" evidence="4">
    <location>
        <begin position="226"/>
        <end position="238"/>
    </location>
</feature>
<accession>A0A106DRB4</accession>
<dbReference type="EMBL" id="LPEQ01000113">
    <property type="protein sequence ID" value="KVV40996.1"/>
    <property type="molecule type" value="Genomic_DNA"/>
</dbReference>